<dbReference type="RefSeq" id="WP_296938489.1">
    <property type="nucleotide sequence ID" value="NZ_LT599032.1"/>
</dbReference>
<protein>
    <submittedName>
        <fullName evidence="1">Uncharacterized protein</fullName>
    </submittedName>
</protein>
<reference evidence="1" key="1">
    <citation type="submission" date="2016-04" db="EMBL/GenBank/DDBJ databases">
        <authorList>
            <person name="Evans L.H."/>
            <person name="Alamgir A."/>
            <person name="Owens N."/>
            <person name="Weber N.D."/>
            <person name="Virtaneva K."/>
            <person name="Barbian K."/>
            <person name="Babar A."/>
            <person name="Rosenke K."/>
        </authorList>
    </citation>
    <scope>NUCLEOTIDE SEQUENCE</scope>
    <source>
        <strain evidence="1">86-1</strain>
    </source>
</reference>
<name>A0A212IYX4_9BACT</name>
<dbReference type="EMBL" id="FLUM01000001">
    <property type="protein sequence ID" value="SBV92380.1"/>
    <property type="molecule type" value="Genomic_DNA"/>
</dbReference>
<evidence type="ECO:0000313" key="1">
    <source>
        <dbReference type="EMBL" id="SBV92380.1"/>
    </source>
</evidence>
<dbReference type="AlphaFoldDB" id="A0A212IYX4"/>
<proteinExistence type="predicted"/>
<organism evidence="1">
    <name type="scientific">uncultured Dysgonomonas sp</name>
    <dbReference type="NCBI Taxonomy" id="206096"/>
    <lineage>
        <taxon>Bacteria</taxon>
        <taxon>Pseudomonadati</taxon>
        <taxon>Bacteroidota</taxon>
        <taxon>Bacteroidia</taxon>
        <taxon>Bacteroidales</taxon>
        <taxon>Dysgonomonadaceae</taxon>
        <taxon>Dysgonomonas</taxon>
        <taxon>environmental samples</taxon>
    </lineage>
</organism>
<accession>A0A212IYX4</accession>
<gene>
    <name evidence="1" type="ORF">KL86DYS1_10595</name>
</gene>
<sequence>MINKQKIKIYLRYPDIDFLARAGKKGHKALLSDEDWFLIDNLVQDIHLMKNNLVSDKMRAEIERRVKEYTEGDSELALKLSLVK</sequence>